<reference evidence="7" key="1">
    <citation type="submission" date="2025-08" db="UniProtKB">
        <authorList>
            <consortium name="RefSeq"/>
        </authorList>
    </citation>
    <scope>IDENTIFICATION</scope>
    <source>
        <tissue evidence="7">Gonad</tissue>
    </source>
</reference>
<dbReference type="InterPro" id="IPR000001">
    <property type="entry name" value="Kringle"/>
</dbReference>
<sequence length="236" mass="25585">MKACTVTLLLLALGTTTLVTTAPSGSTDYLRATVEKTVCKAGVVSVSDVIRIAAEAEVTKREMSEMKAKLGKQCPSDGDSEITMGLENIGQLQKQTLTDMKRLFQLVASIQATGGIQQRSETTTTATTTAAAAAEEGAVVAPVPPPGGSGLCFTPELTCFTGYGHHYRGTASVTESGKVCQHWDQQSPHVHTRTSTLFPHDDLVQNYCRNPDYETKPWCYTTDPTRRWEHCDIPRC</sequence>
<dbReference type="KEGG" id="bbel:109480243"/>
<keyword evidence="6" id="KW-1185">Reference proteome</keyword>
<dbReference type="InterPro" id="IPR050759">
    <property type="entry name" value="Serine_protease_kringle"/>
</dbReference>
<feature type="disulfide bond" evidence="3">
    <location>
        <begin position="180"/>
        <end position="219"/>
    </location>
</feature>
<evidence type="ECO:0000313" key="7">
    <source>
        <dbReference type="RefSeq" id="XP_019637951.1"/>
    </source>
</evidence>
<keyword evidence="2 3" id="KW-1015">Disulfide bond</keyword>
<dbReference type="Pfam" id="PF00051">
    <property type="entry name" value="Kringle"/>
    <property type="match status" value="1"/>
</dbReference>
<feature type="chain" id="PRO_5028447513" evidence="4">
    <location>
        <begin position="22"/>
        <end position="236"/>
    </location>
</feature>
<dbReference type="GO" id="GO:0005615">
    <property type="term" value="C:extracellular space"/>
    <property type="evidence" value="ECO:0007669"/>
    <property type="project" value="TreeGrafter"/>
</dbReference>
<dbReference type="SMART" id="SM00130">
    <property type="entry name" value="KR"/>
    <property type="match status" value="1"/>
</dbReference>
<dbReference type="InterPro" id="IPR018056">
    <property type="entry name" value="Kringle_CS"/>
</dbReference>
<dbReference type="PANTHER" id="PTHR24261">
    <property type="entry name" value="PLASMINOGEN-RELATED"/>
    <property type="match status" value="1"/>
</dbReference>
<dbReference type="InterPro" id="IPR038178">
    <property type="entry name" value="Kringle_sf"/>
</dbReference>
<accession>A0A6P5A877</accession>
<feature type="domain" description="Kringle" evidence="5">
    <location>
        <begin position="158"/>
        <end position="236"/>
    </location>
</feature>
<dbReference type="OrthoDB" id="41905at2759"/>
<dbReference type="PROSITE" id="PS00021">
    <property type="entry name" value="KRINGLE_1"/>
    <property type="match status" value="1"/>
</dbReference>
<protein>
    <submittedName>
        <fullName evidence="7">Uncharacterized protein LOC109480243</fullName>
    </submittedName>
</protein>
<evidence type="ECO:0000256" key="1">
    <source>
        <dbReference type="ARBA" id="ARBA00022572"/>
    </source>
</evidence>
<dbReference type="CDD" id="cd00108">
    <property type="entry name" value="KR"/>
    <property type="match status" value="1"/>
</dbReference>
<feature type="signal peptide" evidence="4">
    <location>
        <begin position="1"/>
        <end position="21"/>
    </location>
</feature>
<dbReference type="FunFam" id="2.40.20.10:FF:000025">
    <property type="entry name" value="Plasminogen"/>
    <property type="match status" value="1"/>
</dbReference>
<feature type="disulfide bond" evidence="3">
    <location>
        <begin position="159"/>
        <end position="236"/>
    </location>
</feature>
<evidence type="ECO:0000313" key="6">
    <source>
        <dbReference type="Proteomes" id="UP000515135"/>
    </source>
</evidence>
<dbReference type="PROSITE" id="PS50070">
    <property type="entry name" value="KRINGLE_2"/>
    <property type="match status" value="1"/>
</dbReference>
<dbReference type="GeneID" id="109480243"/>
<dbReference type="Proteomes" id="UP000515135">
    <property type="component" value="Unplaced"/>
</dbReference>
<proteinExistence type="predicted"/>
<organism evidence="6 7">
    <name type="scientific">Branchiostoma belcheri</name>
    <name type="common">Amphioxus</name>
    <dbReference type="NCBI Taxonomy" id="7741"/>
    <lineage>
        <taxon>Eukaryota</taxon>
        <taxon>Metazoa</taxon>
        <taxon>Chordata</taxon>
        <taxon>Cephalochordata</taxon>
        <taxon>Leptocardii</taxon>
        <taxon>Amphioxiformes</taxon>
        <taxon>Branchiostomatidae</taxon>
        <taxon>Branchiostoma</taxon>
    </lineage>
</organism>
<dbReference type="AlphaFoldDB" id="A0A6P5A877"/>
<gene>
    <name evidence="7" type="primary">LOC109480243</name>
</gene>
<evidence type="ECO:0000256" key="2">
    <source>
        <dbReference type="ARBA" id="ARBA00023157"/>
    </source>
</evidence>
<feature type="disulfide bond" evidence="3">
    <location>
        <begin position="208"/>
        <end position="231"/>
    </location>
</feature>
<dbReference type="RefSeq" id="XP_019637951.1">
    <property type="nucleotide sequence ID" value="XM_019782392.1"/>
</dbReference>
<dbReference type="GO" id="GO:0004175">
    <property type="term" value="F:endopeptidase activity"/>
    <property type="evidence" value="ECO:0007669"/>
    <property type="project" value="TreeGrafter"/>
</dbReference>
<name>A0A6P5A877_BRABE</name>
<evidence type="ECO:0000256" key="4">
    <source>
        <dbReference type="SAM" id="SignalP"/>
    </source>
</evidence>
<keyword evidence="1 3" id="KW-0420">Kringle</keyword>
<dbReference type="InterPro" id="IPR013806">
    <property type="entry name" value="Kringle-like"/>
</dbReference>
<evidence type="ECO:0000259" key="5">
    <source>
        <dbReference type="PROSITE" id="PS50070"/>
    </source>
</evidence>
<dbReference type="PRINTS" id="PR00018">
    <property type="entry name" value="KRINGLE"/>
</dbReference>
<evidence type="ECO:0000256" key="3">
    <source>
        <dbReference type="PROSITE-ProRule" id="PRU00121"/>
    </source>
</evidence>
<dbReference type="SUPFAM" id="SSF57440">
    <property type="entry name" value="Kringle-like"/>
    <property type="match status" value="1"/>
</dbReference>
<dbReference type="Gene3D" id="2.40.20.10">
    <property type="entry name" value="Plasminogen Kringle 4"/>
    <property type="match status" value="1"/>
</dbReference>
<dbReference type="PANTHER" id="PTHR24261:SF7">
    <property type="entry name" value="KRINGLE DOMAIN-CONTAINING PROTEIN"/>
    <property type="match status" value="1"/>
</dbReference>
<dbReference type="GO" id="GO:0005102">
    <property type="term" value="F:signaling receptor binding"/>
    <property type="evidence" value="ECO:0007669"/>
    <property type="project" value="TreeGrafter"/>
</dbReference>
<keyword evidence="4" id="KW-0732">Signal</keyword>